<organism evidence="1 2">
    <name type="scientific">Lojkania enalia</name>
    <dbReference type="NCBI Taxonomy" id="147567"/>
    <lineage>
        <taxon>Eukaryota</taxon>
        <taxon>Fungi</taxon>
        <taxon>Dikarya</taxon>
        <taxon>Ascomycota</taxon>
        <taxon>Pezizomycotina</taxon>
        <taxon>Dothideomycetes</taxon>
        <taxon>Pleosporomycetidae</taxon>
        <taxon>Pleosporales</taxon>
        <taxon>Pleosporales incertae sedis</taxon>
        <taxon>Lojkania</taxon>
    </lineage>
</organism>
<dbReference type="Proteomes" id="UP000800093">
    <property type="component" value="Unassembled WGS sequence"/>
</dbReference>
<evidence type="ECO:0000313" key="2">
    <source>
        <dbReference type="Proteomes" id="UP000800093"/>
    </source>
</evidence>
<sequence length="741" mass="84178">MSSDGVTTLDPHIWKRQFRRGTIPGTHEPEPDIDTIADEAFQKENFVDHFGHLLSTDPEFRKHNTYNSLCSSFWESPDFILQTYCVADGQTIPKEQQKEWFRSELRFISLVLPVDANHPKNTVAPISSVSWAPWFWLIASSSSIYSTKDILHVMSWSMEDGQFRYYARDLLNNDPYGTRGWVYLCSSEDAFKEDTQYMGPLNGHVNGGLVMKELHKPWLHWLVAGRAMFELMPEPLYKSLAAPTWLTAPGFPPLYGGSVKTAENLEQIILDSLREWFVKRKQRDFFLKDGSASESPLNIQRWAAHFLLSTNVNIAAAPNAQPIIPYDFFFNYEMLRVYSDLLPNSVQLTKAWQDSHPCPEDFLRKNGLDSGLDWSSQYSISAVTYDPRSYLHNARELKICTMQEVPPKTKNSVYMGADKMSGGLFMGTLGDGNEEIEGRTAIYFAVTQWGEGESPWVILQPSVEDAMGVWTSQKMFLGPDKGRARCRIFSDETFNAMMMVDFWNPVFSWRRLRLMQYIPTQTQLSEPTRDNVVGEDVYTYTLEAQFITAIKKSAAAKDPSTPEFQFLDNLDNKSIFDHQLRIANYMGKVATNCVSADNLKWYMRLAESRRRMFRPLPMNFFGSNLPYCLGIDPSAPWLEMTEQGTVQPIPDIGMGYLSSWLGSLAGFSPNLLPPTITATTTSPDPFSPLKIKERIKAHKPALPIAALPKPSTMRMACQASISMTNPRPIPVKGGCPYILRK</sequence>
<protein>
    <submittedName>
        <fullName evidence="1">Uncharacterized protein</fullName>
    </submittedName>
</protein>
<dbReference type="OrthoDB" id="3942365at2759"/>
<proteinExistence type="predicted"/>
<evidence type="ECO:0000313" key="1">
    <source>
        <dbReference type="EMBL" id="KAF2259587.1"/>
    </source>
</evidence>
<name>A0A9P4MYS6_9PLEO</name>
<comment type="caution">
    <text evidence="1">The sequence shown here is derived from an EMBL/GenBank/DDBJ whole genome shotgun (WGS) entry which is preliminary data.</text>
</comment>
<keyword evidence="2" id="KW-1185">Reference proteome</keyword>
<accession>A0A9P4MYS6</accession>
<dbReference type="EMBL" id="ML986705">
    <property type="protein sequence ID" value="KAF2259587.1"/>
    <property type="molecule type" value="Genomic_DNA"/>
</dbReference>
<reference evidence="2" key="1">
    <citation type="journal article" date="2020" name="Stud. Mycol.">
        <title>101 Dothideomycetes genomes: A test case for predicting lifestyles and emergence of pathogens.</title>
        <authorList>
            <person name="Haridas S."/>
            <person name="Albert R."/>
            <person name="Binder M."/>
            <person name="Bloem J."/>
            <person name="LaButti K."/>
            <person name="Salamov A."/>
            <person name="Andreopoulos B."/>
            <person name="Baker S."/>
            <person name="Barry K."/>
            <person name="Bills G."/>
            <person name="Bluhm B."/>
            <person name="Cannon C."/>
            <person name="Castanera R."/>
            <person name="Culley D."/>
            <person name="Daum C."/>
            <person name="Ezra D."/>
            <person name="Gonzalez J."/>
            <person name="Henrissat B."/>
            <person name="Kuo A."/>
            <person name="Liang C."/>
            <person name="Lipzen A."/>
            <person name="Lutzoni F."/>
            <person name="Magnuson J."/>
            <person name="Mondo S."/>
            <person name="Nolan M."/>
            <person name="Ohm R."/>
            <person name="Pangilinan J."/>
            <person name="Park H.-J."/>
            <person name="Ramirez L."/>
            <person name="Alfaro M."/>
            <person name="Sun H."/>
            <person name="Tritt A."/>
            <person name="Yoshinaga Y."/>
            <person name="Zwiers L.-H."/>
            <person name="Turgeon B."/>
            <person name="Goodwin S."/>
            <person name="Spatafora J."/>
            <person name="Crous P."/>
            <person name="Grigoriev I."/>
        </authorList>
    </citation>
    <scope>NUCLEOTIDE SEQUENCE [LARGE SCALE GENOMIC DNA]</scope>
    <source>
        <strain evidence="2">CBS 304.66</strain>
    </source>
</reference>
<gene>
    <name evidence="1" type="ORF">CC78DRAFT_591763</name>
</gene>
<feature type="non-terminal residue" evidence="1">
    <location>
        <position position="741"/>
    </location>
</feature>
<dbReference type="AlphaFoldDB" id="A0A9P4MYS6"/>